<dbReference type="AlphaFoldDB" id="A0A8S1M728"/>
<comment type="caution">
    <text evidence="2">The sequence shown here is derived from an EMBL/GenBank/DDBJ whole genome shotgun (WGS) entry which is preliminary data.</text>
</comment>
<protein>
    <recommendedName>
        <fullName evidence="1">DUF676 domain-containing protein</fullName>
    </recommendedName>
</protein>
<dbReference type="PANTHER" id="PTHR12482">
    <property type="entry name" value="LIPASE ROG1-RELATED-RELATED"/>
    <property type="match status" value="1"/>
</dbReference>
<dbReference type="EMBL" id="CAJJDN010000029">
    <property type="protein sequence ID" value="CAD8072406.1"/>
    <property type="molecule type" value="Genomic_DNA"/>
</dbReference>
<organism evidence="2 3">
    <name type="scientific">Paramecium sonneborni</name>
    <dbReference type="NCBI Taxonomy" id="65129"/>
    <lineage>
        <taxon>Eukaryota</taxon>
        <taxon>Sar</taxon>
        <taxon>Alveolata</taxon>
        <taxon>Ciliophora</taxon>
        <taxon>Intramacronucleata</taxon>
        <taxon>Oligohymenophorea</taxon>
        <taxon>Peniculida</taxon>
        <taxon>Parameciidae</taxon>
        <taxon>Paramecium</taxon>
    </lineage>
</organism>
<evidence type="ECO:0000313" key="3">
    <source>
        <dbReference type="Proteomes" id="UP000692954"/>
    </source>
</evidence>
<dbReference type="Proteomes" id="UP000692954">
    <property type="component" value="Unassembled WGS sequence"/>
</dbReference>
<evidence type="ECO:0000259" key="1">
    <source>
        <dbReference type="Pfam" id="PF05057"/>
    </source>
</evidence>
<dbReference type="Pfam" id="PF12394">
    <property type="entry name" value="DUF3657"/>
    <property type="match status" value="1"/>
</dbReference>
<evidence type="ECO:0000313" key="2">
    <source>
        <dbReference type="EMBL" id="CAD8072406.1"/>
    </source>
</evidence>
<dbReference type="Pfam" id="PF05057">
    <property type="entry name" value="DUF676"/>
    <property type="match status" value="1"/>
</dbReference>
<dbReference type="InterPro" id="IPR044294">
    <property type="entry name" value="Lipase-like"/>
</dbReference>
<keyword evidence="3" id="KW-1185">Reference proteome</keyword>
<reference evidence="2" key="1">
    <citation type="submission" date="2021-01" db="EMBL/GenBank/DDBJ databases">
        <authorList>
            <consortium name="Genoscope - CEA"/>
            <person name="William W."/>
        </authorList>
    </citation>
    <scope>NUCLEOTIDE SEQUENCE</scope>
</reference>
<feature type="domain" description="DUF676" evidence="1">
    <location>
        <begin position="415"/>
        <end position="597"/>
    </location>
</feature>
<sequence length="676" mass="79391">MLRATYEHIIHVESFKNIDLFNQGLYYLRFMIKSNGEQATPYNYFESNNNNNKKKESWQPSQIDEQYFQTRTFMIRFQEEEVEIDESCIFKIEVSASPHYEHEFKIICELMCADLAKIGGPSNEESLFKCVATYQGRICNSFKGVHEYVPIMFDNNHFCQVHCTLNSNLQDFKFRLSEFQKANSSKISIQPKTFTEFLHKHTNKFTKSQEFFDYYIGQLRLTSESLQQQVAKLCGQLKLYDELSKLPTIPKFSYIQYQESSIIKENIHTKGNILISDVLNLKNIRDQNLLSTLIENDINQYSSVLFELQNLLINIIQNNSKQYRILLQQDYQVKIKDKWGETYFREIIKCNSFSNGTLCQKQHQDVSDQIRRKPLIMEQQLDIIDENLFSDQKQATVLFEEIYQISQPLNQQEQILHLIVLVHGFQGNSLDMRLIKNNLQLQYPNHHYLMSRANEDMTDGNLSDMGQNLAKEVKQYIIDWIKNNPFRISFLGHSMGGVIVRAALPHLNEFKINMNAYISLSSPHLGYGYNNSLLIDAGLWFLKRMRKSVSLQQLAMTDAEQIENTFLYQLSKKEGLNWFQNILFVSSAQDSYVPFESARISKNFERSDQNSRKYEKMIDNIFNGMRATQVRRLDVNFVLNENRTIDNMIGRSAHIMFLENRQLLRMLVTCVDDIFN</sequence>
<proteinExistence type="predicted"/>
<accession>A0A8S1M728</accession>
<dbReference type="PANTHER" id="PTHR12482:SF5">
    <property type="entry name" value="DUF676 DOMAIN-CONTAINING PROTEIN"/>
    <property type="match status" value="1"/>
</dbReference>
<dbReference type="InterPro" id="IPR007751">
    <property type="entry name" value="DUF676_lipase-like"/>
</dbReference>
<gene>
    <name evidence="2" type="ORF">PSON_ATCC_30995.1.T0290149</name>
</gene>
<dbReference type="OrthoDB" id="273452at2759"/>
<name>A0A8S1M728_9CILI</name>
<dbReference type="FunFam" id="3.40.50.1820:FF:000343">
    <property type="entry name" value="Uncharacterized protein"/>
    <property type="match status" value="1"/>
</dbReference>
<dbReference type="InterPro" id="IPR022122">
    <property type="entry name" value="DUF3657"/>
</dbReference>